<dbReference type="HOGENOM" id="CLU_475757_0_0_1"/>
<evidence type="ECO:0000313" key="2">
    <source>
        <dbReference type="Proteomes" id="UP000007148"/>
    </source>
</evidence>
<reference evidence="1 2" key="1">
    <citation type="journal article" date="2011" name="PLoS Pathog.">
        <title>Endophytic Life Strategies Decoded by Genome and Transcriptome Analyses of the Mutualistic Root Symbiont Piriformospora indica.</title>
        <authorList>
            <person name="Zuccaro A."/>
            <person name="Lahrmann U."/>
            <person name="Guldener U."/>
            <person name="Langen G."/>
            <person name="Pfiffi S."/>
            <person name="Biedenkopf D."/>
            <person name="Wong P."/>
            <person name="Samans B."/>
            <person name="Grimm C."/>
            <person name="Basiewicz M."/>
            <person name="Murat C."/>
            <person name="Martin F."/>
            <person name="Kogel K.H."/>
        </authorList>
    </citation>
    <scope>NUCLEOTIDE SEQUENCE [LARGE SCALE GENOMIC DNA]</scope>
    <source>
        <strain evidence="1 2">DSM 11827</strain>
    </source>
</reference>
<sequence>MAGCRAKAYFCLVSGTSTKLIGIRAAASSQARTAHGGKRLYCLASSTIASSESARLVLSASRVRKATQPNLCSTRGLHQTQAINAAHVSYELPATVAYEELDVISDGLWKHVIELWEAKRLNEALELCKARLSDPHAHVPQPCVATSSQLRVMGEFLLANILLELHINEDAKQPDLTKNGEILRMLQSAKSGFTTHFPLHLGALIVTTQALAQALDREHLYKEAADEGRNVVRLSDAHLKILRKDVNAKEEQVQGAHLRFIWAQTKYCEYASQSGLYSEALTAITAGVDSMQEYMRQYPMDQKADTLYTALFTAYSLALANTAKNEASLLAASDAVKKTRQLLNRIKEKHPDGNAPELHTAVVIDALCSVIFAVHMESCKVKEFQGMEMRAICLEACDALRLESRLPETRSEGIPLDFDPSIGACYSIALLQLSSTLDDPREQITMMERAFEVILMSKSPDTQVYQAYSKVPSTVAHEYYIKTLSPGSYDFCGSETMSAILGKLTPLRIGEVKRLIQSECSTEETNRIRWSISTELQIAFNLASHMQGLCTVDVEVRGTQAALTRALINRGLYEAIDSSDAASATWREANTVLIKMGMMSPKEPDLIEQERLELLKKVEDCLSGNV</sequence>
<dbReference type="EMBL" id="CAFZ01000316">
    <property type="protein sequence ID" value="CCA74471.1"/>
    <property type="molecule type" value="Genomic_DNA"/>
</dbReference>
<comment type="caution">
    <text evidence="1">The sequence shown here is derived from an EMBL/GenBank/DDBJ whole genome shotgun (WGS) entry which is preliminary data.</text>
</comment>
<protein>
    <submittedName>
        <fullName evidence="1">Uncharacterized protein</fullName>
    </submittedName>
</protein>
<dbReference type="AlphaFoldDB" id="G4TT28"/>
<keyword evidence="2" id="KW-1185">Reference proteome</keyword>
<proteinExistence type="predicted"/>
<dbReference type="Proteomes" id="UP000007148">
    <property type="component" value="Unassembled WGS sequence"/>
</dbReference>
<gene>
    <name evidence="1" type="ORF">PIIN_08424</name>
</gene>
<name>G4TT28_SERID</name>
<evidence type="ECO:0000313" key="1">
    <source>
        <dbReference type="EMBL" id="CCA74471.1"/>
    </source>
</evidence>
<dbReference type="InParanoid" id="G4TT28"/>
<accession>G4TT28</accession>
<organism evidence="1 2">
    <name type="scientific">Serendipita indica (strain DSM 11827)</name>
    <name type="common">Root endophyte fungus</name>
    <name type="synonym">Piriformospora indica</name>
    <dbReference type="NCBI Taxonomy" id="1109443"/>
    <lineage>
        <taxon>Eukaryota</taxon>
        <taxon>Fungi</taxon>
        <taxon>Dikarya</taxon>
        <taxon>Basidiomycota</taxon>
        <taxon>Agaricomycotina</taxon>
        <taxon>Agaricomycetes</taxon>
        <taxon>Sebacinales</taxon>
        <taxon>Serendipitaceae</taxon>
        <taxon>Serendipita</taxon>
    </lineage>
</organism>